<dbReference type="EMBL" id="CP036268">
    <property type="protein sequence ID" value="QDT36802.1"/>
    <property type="molecule type" value="Genomic_DNA"/>
</dbReference>
<dbReference type="AlphaFoldDB" id="A0A517QYU3"/>
<dbReference type="KEGG" id="svp:Pan189_11650"/>
<organism evidence="1 2">
    <name type="scientific">Stratiformator vulcanicus</name>
    <dbReference type="NCBI Taxonomy" id="2527980"/>
    <lineage>
        <taxon>Bacteria</taxon>
        <taxon>Pseudomonadati</taxon>
        <taxon>Planctomycetota</taxon>
        <taxon>Planctomycetia</taxon>
        <taxon>Planctomycetales</taxon>
        <taxon>Planctomycetaceae</taxon>
        <taxon>Stratiformator</taxon>
    </lineage>
</organism>
<dbReference type="RefSeq" id="WP_145362979.1">
    <property type="nucleotide sequence ID" value="NZ_CP036268.1"/>
</dbReference>
<keyword evidence="2" id="KW-1185">Reference proteome</keyword>
<accession>A0A517QYU3</accession>
<reference evidence="1 2" key="1">
    <citation type="submission" date="2019-02" db="EMBL/GenBank/DDBJ databases">
        <title>Deep-cultivation of Planctomycetes and their phenomic and genomic characterization uncovers novel biology.</title>
        <authorList>
            <person name="Wiegand S."/>
            <person name="Jogler M."/>
            <person name="Boedeker C."/>
            <person name="Pinto D."/>
            <person name="Vollmers J."/>
            <person name="Rivas-Marin E."/>
            <person name="Kohn T."/>
            <person name="Peeters S.H."/>
            <person name="Heuer A."/>
            <person name="Rast P."/>
            <person name="Oberbeckmann S."/>
            <person name="Bunk B."/>
            <person name="Jeske O."/>
            <person name="Meyerdierks A."/>
            <person name="Storesund J.E."/>
            <person name="Kallscheuer N."/>
            <person name="Luecker S."/>
            <person name="Lage O.M."/>
            <person name="Pohl T."/>
            <person name="Merkel B.J."/>
            <person name="Hornburger P."/>
            <person name="Mueller R.-W."/>
            <person name="Bruemmer F."/>
            <person name="Labrenz M."/>
            <person name="Spormann A.M."/>
            <person name="Op den Camp H."/>
            <person name="Overmann J."/>
            <person name="Amann R."/>
            <person name="Jetten M.S.M."/>
            <person name="Mascher T."/>
            <person name="Medema M.H."/>
            <person name="Devos D.P."/>
            <person name="Kaster A.-K."/>
            <person name="Ovreas L."/>
            <person name="Rohde M."/>
            <person name="Galperin M.Y."/>
            <person name="Jogler C."/>
        </authorList>
    </citation>
    <scope>NUCLEOTIDE SEQUENCE [LARGE SCALE GENOMIC DNA]</scope>
    <source>
        <strain evidence="1 2">Pan189</strain>
    </source>
</reference>
<evidence type="ECO:0000313" key="1">
    <source>
        <dbReference type="EMBL" id="QDT36802.1"/>
    </source>
</evidence>
<name>A0A517QYU3_9PLAN</name>
<proteinExistence type="predicted"/>
<protein>
    <submittedName>
        <fullName evidence="1">Uncharacterized protein</fullName>
    </submittedName>
</protein>
<sequence>MVASFVLGAGTLAILYEKNRFRERGGLRSDGKRICWEECRDGRKPDAFDFRLDEIECAMLAGDSPVPAQQSLLLRLRETATDGNLMWLPGGLIDSLPELYPRIDPKVPVDRYVILPPNESSWQMDIDRVLKWLHSRRVPNCPSASEPA</sequence>
<evidence type="ECO:0000313" key="2">
    <source>
        <dbReference type="Proteomes" id="UP000317318"/>
    </source>
</evidence>
<dbReference type="Proteomes" id="UP000317318">
    <property type="component" value="Chromosome"/>
</dbReference>
<gene>
    <name evidence="1" type="ORF">Pan189_11650</name>
</gene>